<dbReference type="SUPFAM" id="SSF54909">
    <property type="entry name" value="Dimeric alpha+beta barrel"/>
    <property type="match status" value="1"/>
</dbReference>
<dbReference type="EMBL" id="BAAAOS010000032">
    <property type="protein sequence ID" value="GAA1587885.1"/>
    <property type="molecule type" value="Genomic_DNA"/>
</dbReference>
<comment type="similarity">
    <text evidence="1">Belongs to the YciI family.</text>
</comment>
<dbReference type="Gene3D" id="3.30.70.1060">
    <property type="entry name" value="Dimeric alpha+beta barrel"/>
    <property type="match status" value="1"/>
</dbReference>
<proteinExistence type="inferred from homology"/>
<evidence type="ECO:0000259" key="2">
    <source>
        <dbReference type="Pfam" id="PF03795"/>
    </source>
</evidence>
<evidence type="ECO:0000313" key="4">
    <source>
        <dbReference type="Proteomes" id="UP001500393"/>
    </source>
</evidence>
<reference evidence="3 4" key="1">
    <citation type="journal article" date="2019" name="Int. J. Syst. Evol. Microbiol.">
        <title>The Global Catalogue of Microorganisms (GCM) 10K type strain sequencing project: providing services to taxonomists for standard genome sequencing and annotation.</title>
        <authorList>
            <consortium name="The Broad Institute Genomics Platform"/>
            <consortium name="The Broad Institute Genome Sequencing Center for Infectious Disease"/>
            <person name="Wu L."/>
            <person name="Ma J."/>
        </authorList>
    </citation>
    <scope>NUCLEOTIDE SEQUENCE [LARGE SCALE GENOMIC DNA]</scope>
    <source>
        <strain evidence="3 4">JCM 14969</strain>
    </source>
</reference>
<comment type="caution">
    <text evidence="3">The sequence shown here is derived from an EMBL/GenBank/DDBJ whole genome shotgun (WGS) entry which is preliminary data.</text>
</comment>
<keyword evidence="4" id="KW-1185">Reference proteome</keyword>
<accession>A0ABN2DVI6</accession>
<dbReference type="InterPro" id="IPR005545">
    <property type="entry name" value="YCII"/>
</dbReference>
<feature type="domain" description="YCII-related" evidence="2">
    <location>
        <begin position="47"/>
        <end position="114"/>
    </location>
</feature>
<gene>
    <name evidence="3" type="ORF">GCM10009789_46770</name>
</gene>
<name>A0ABN2DVI6_9ACTN</name>
<dbReference type="PANTHER" id="PTHR35174">
    <property type="entry name" value="BLL7171 PROTEIN-RELATED"/>
    <property type="match status" value="1"/>
</dbReference>
<organism evidence="3 4">
    <name type="scientific">Kribbella sancticallisti</name>
    <dbReference type="NCBI Taxonomy" id="460087"/>
    <lineage>
        <taxon>Bacteria</taxon>
        <taxon>Bacillati</taxon>
        <taxon>Actinomycetota</taxon>
        <taxon>Actinomycetes</taxon>
        <taxon>Propionibacteriales</taxon>
        <taxon>Kribbellaceae</taxon>
        <taxon>Kribbella</taxon>
    </lineage>
</organism>
<dbReference type="Proteomes" id="UP001500393">
    <property type="component" value="Unassembled WGS sequence"/>
</dbReference>
<evidence type="ECO:0000256" key="1">
    <source>
        <dbReference type="ARBA" id="ARBA00007689"/>
    </source>
</evidence>
<protein>
    <submittedName>
        <fullName evidence="3">YciI family protein</fullName>
    </submittedName>
</protein>
<dbReference type="Pfam" id="PF03795">
    <property type="entry name" value="YCII"/>
    <property type="match status" value="1"/>
</dbReference>
<dbReference type="PANTHER" id="PTHR35174:SF3">
    <property type="entry name" value="BLL7171 PROTEIN"/>
    <property type="match status" value="1"/>
</dbReference>
<sequence>MPQYLAMTYTADVNWWAPEQADELTKYRQFAVDHDSKIKASALLHPTSTATVVRVEGARGGEVVTTDGPYAETKEALTGYYLIEAANLDEAVKIAADIPAAWPGGGAVEVRPVIIAR</sequence>
<dbReference type="RefSeq" id="WP_344217297.1">
    <property type="nucleotide sequence ID" value="NZ_BAAAOS010000032.1"/>
</dbReference>
<evidence type="ECO:0000313" key="3">
    <source>
        <dbReference type="EMBL" id="GAA1587885.1"/>
    </source>
</evidence>
<dbReference type="InterPro" id="IPR011008">
    <property type="entry name" value="Dimeric_a/b-barrel"/>
</dbReference>